<dbReference type="InterPro" id="IPR052895">
    <property type="entry name" value="HetReg/Transcr_Mod"/>
</dbReference>
<dbReference type="Pfam" id="PF26639">
    <property type="entry name" value="Het-6_barrel"/>
    <property type="match status" value="1"/>
</dbReference>
<dbReference type="Proteomes" id="UP001480595">
    <property type="component" value="Unassembled WGS sequence"/>
</dbReference>
<organism evidence="2 3">
    <name type="scientific">Apiospora phragmitis</name>
    <dbReference type="NCBI Taxonomy" id="2905665"/>
    <lineage>
        <taxon>Eukaryota</taxon>
        <taxon>Fungi</taxon>
        <taxon>Dikarya</taxon>
        <taxon>Ascomycota</taxon>
        <taxon>Pezizomycotina</taxon>
        <taxon>Sordariomycetes</taxon>
        <taxon>Xylariomycetidae</taxon>
        <taxon>Amphisphaeriales</taxon>
        <taxon>Apiosporaceae</taxon>
        <taxon>Apiospora</taxon>
    </lineage>
</organism>
<dbReference type="EMBL" id="JAQQWL010000001">
    <property type="protein sequence ID" value="KAK8091210.1"/>
    <property type="molecule type" value="Genomic_DNA"/>
</dbReference>
<evidence type="ECO:0000313" key="3">
    <source>
        <dbReference type="Proteomes" id="UP001480595"/>
    </source>
</evidence>
<proteinExistence type="predicted"/>
<reference evidence="2 3" key="1">
    <citation type="submission" date="2023-01" db="EMBL/GenBank/DDBJ databases">
        <title>Analysis of 21 Apiospora genomes using comparative genomics revels a genus with tremendous synthesis potential of carbohydrate active enzymes and secondary metabolites.</title>
        <authorList>
            <person name="Sorensen T."/>
        </authorList>
    </citation>
    <scope>NUCLEOTIDE SEQUENCE [LARGE SCALE GENOMIC DNA]</scope>
    <source>
        <strain evidence="2 3">CBS 135458</strain>
    </source>
</reference>
<feature type="domain" description="Heterokaryon incompatibility" evidence="1">
    <location>
        <begin position="48"/>
        <end position="208"/>
    </location>
</feature>
<dbReference type="Pfam" id="PF06985">
    <property type="entry name" value="HET"/>
    <property type="match status" value="1"/>
</dbReference>
<accession>A0ABR1X723</accession>
<evidence type="ECO:0000313" key="2">
    <source>
        <dbReference type="EMBL" id="KAK8091210.1"/>
    </source>
</evidence>
<dbReference type="RefSeq" id="XP_066722756.1">
    <property type="nucleotide sequence ID" value="XM_066852124.1"/>
</dbReference>
<protein>
    <submittedName>
        <fullName evidence="2">HET-domain-containing protein</fullName>
    </submittedName>
</protein>
<dbReference type="InterPro" id="IPR010730">
    <property type="entry name" value="HET"/>
</dbReference>
<gene>
    <name evidence="2" type="ORF">PG994_000715</name>
</gene>
<name>A0ABR1X723_9PEZI</name>
<sequence>MPPYCYKPLSLNERSIRLVRITPASHVEDAIVLLIDHSVLDSENLPSYETISYVWGSEDIQKTVYIDHENGATLSIAQNLNEALRYIRDGRVERVMWIDAICIDQENLKERGKQVAFMHEIYQHGTSMVLWMGSEADDSHQAMHDLDWLGSKIRLNPDRSLSAAAGSSDELCELSDPSKQLPLDPSQVTNIYHFLCRPWFDRVWIRQEIYMSAPKVVVKCGEAEISWKHCRIALIALFDKTISGKLRDRLDKLDGIIEQIRIDRQPIGTVKLCYLRFFLGNSQCKDPRDRVYGVRELLQETRKGLEIIPDYTVPTHTAYKRVVSQYLRLFGNIDVLTQCELHDESPKPTWVPDWSLKSQWGALWQPALASSQLASIIQFPDGDVIRVAGVPVATVDSTVPTGLTSGMAFNDIKERIQAHVSKDINDGYPDRTRLEEIYSTTILTGRVAETYYPPSALLLPEKRNQELLEYLTYNDNISDFNGTRLFAGKSAGVGEGRVFFKATGGVIGIAPMTIQPGDQVCVLLGCAYLMVLRPTADGQFLMVSSCYMHGANYGEAVLGELPEGIRVVRHWERRLGWHWAFSNKSTGVTDLLDPRLGCILTDSSKFRLQLQEDKTAKIRIDLAVLQQYNKKIRLFDLV</sequence>
<dbReference type="GeneID" id="92085187"/>
<evidence type="ECO:0000259" key="1">
    <source>
        <dbReference type="Pfam" id="PF06985"/>
    </source>
</evidence>
<keyword evidence="3" id="KW-1185">Reference proteome</keyword>
<dbReference type="PANTHER" id="PTHR24148:SF73">
    <property type="entry name" value="HET DOMAIN PROTEIN (AFU_ORTHOLOGUE AFUA_8G01020)"/>
    <property type="match status" value="1"/>
</dbReference>
<dbReference type="PANTHER" id="PTHR24148">
    <property type="entry name" value="ANKYRIN REPEAT DOMAIN-CONTAINING PROTEIN 39 HOMOLOG-RELATED"/>
    <property type="match status" value="1"/>
</dbReference>
<comment type="caution">
    <text evidence="2">The sequence shown here is derived from an EMBL/GenBank/DDBJ whole genome shotgun (WGS) entry which is preliminary data.</text>
</comment>